<dbReference type="STRING" id="446462.Amir_1657"/>
<reference evidence="1 2" key="1">
    <citation type="journal article" date="2009" name="Stand. Genomic Sci.">
        <title>Complete genome sequence of Actinosynnema mirum type strain (101).</title>
        <authorList>
            <person name="Land M."/>
            <person name="Lapidus A."/>
            <person name="Mayilraj S."/>
            <person name="Chen F."/>
            <person name="Copeland A."/>
            <person name="Del Rio T.G."/>
            <person name="Nolan M."/>
            <person name="Lucas S."/>
            <person name="Tice H."/>
            <person name="Cheng J.F."/>
            <person name="Chertkov O."/>
            <person name="Bruce D."/>
            <person name="Goodwin L."/>
            <person name="Pitluck S."/>
            <person name="Rohde M."/>
            <person name="Goker M."/>
            <person name="Pati A."/>
            <person name="Ivanova N."/>
            <person name="Mavromatis K."/>
            <person name="Chen A."/>
            <person name="Palaniappan K."/>
            <person name="Hauser L."/>
            <person name="Chang Y.J."/>
            <person name="Jeffries C.C."/>
            <person name="Brettin T."/>
            <person name="Detter J.C."/>
            <person name="Han C."/>
            <person name="Chain P."/>
            <person name="Tindall B.J."/>
            <person name="Bristow J."/>
            <person name="Eisen J.A."/>
            <person name="Markowitz V."/>
            <person name="Hugenholtz P."/>
            <person name="Kyrpides N.C."/>
            <person name="Klenk H.P."/>
        </authorList>
    </citation>
    <scope>NUCLEOTIDE SEQUENCE [LARGE SCALE GENOMIC DNA]</scope>
    <source>
        <strain evidence="2">ATCC 29888 / DSM 43827 / JCM 3225 / NBRC 14064 / NCIMB 13271 / NRRL B-12336 / IMRU 3971 / 101</strain>
    </source>
</reference>
<dbReference type="KEGG" id="ami:Amir_1657"/>
<dbReference type="HOGENOM" id="CLU_1682894_0_0_11"/>
<gene>
    <name evidence="1" type="ordered locus">Amir_1657</name>
</gene>
<sequence>MDDHSRQAEWWRRVAESPEGARFAVLARDRGRAYDDLVLPLLAAEPSLAAALRASRGGNLWEAFGHRVLVINREHTLRGLSLFGFYDHSGTYEMHIVARTRLTAEGPVFCMREVTEEHAARIPVLDTASLQSVAVHRGRVTRQIAEELRGKIGARA</sequence>
<dbReference type="AlphaFoldDB" id="C6WBN8"/>
<keyword evidence="2" id="KW-1185">Reference proteome</keyword>
<evidence type="ECO:0000313" key="2">
    <source>
        <dbReference type="Proteomes" id="UP000002213"/>
    </source>
</evidence>
<name>C6WBN8_ACTMD</name>
<accession>C6WBN8</accession>
<dbReference type="Proteomes" id="UP000002213">
    <property type="component" value="Chromosome"/>
</dbReference>
<dbReference type="RefSeq" id="WP_015800495.1">
    <property type="nucleotide sequence ID" value="NC_013093.1"/>
</dbReference>
<dbReference type="EMBL" id="CP001630">
    <property type="protein sequence ID" value="ACU35606.1"/>
    <property type="molecule type" value="Genomic_DNA"/>
</dbReference>
<organism evidence="1 2">
    <name type="scientific">Actinosynnema mirum (strain ATCC 29888 / DSM 43827 / JCM 3225 / NBRC 14064 / NCIMB 13271 / NRRL B-12336 / IMRU 3971 / 101)</name>
    <dbReference type="NCBI Taxonomy" id="446462"/>
    <lineage>
        <taxon>Bacteria</taxon>
        <taxon>Bacillati</taxon>
        <taxon>Actinomycetota</taxon>
        <taxon>Actinomycetes</taxon>
        <taxon>Pseudonocardiales</taxon>
        <taxon>Pseudonocardiaceae</taxon>
        <taxon>Actinosynnema</taxon>
    </lineage>
</organism>
<evidence type="ECO:0000313" key="1">
    <source>
        <dbReference type="EMBL" id="ACU35606.1"/>
    </source>
</evidence>
<proteinExistence type="predicted"/>
<protein>
    <submittedName>
        <fullName evidence="1">Uncharacterized protein</fullName>
    </submittedName>
</protein>